<dbReference type="AlphaFoldDB" id="A0A4C1YHB6"/>
<protein>
    <submittedName>
        <fullName evidence="1">Uncharacterized protein</fullName>
    </submittedName>
</protein>
<dbReference type="Proteomes" id="UP000299102">
    <property type="component" value="Unassembled WGS sequence"/>
</dbReference>
<accession>A0A4C1YHB6</accession>
<keyword evidence="2" id="KW-1185">Reference proteome</keyword>
<organism evidence="1 2">
    <name type="scientific">Eumeta variegata</name>
    <name type="common">Bagworm moth</name>
    <name type="synonym">Eumeta japonica</name>
    <dbReference type="NCBI Taxonomy" id="151549"/>
    <lineage>
        <taxon>Eukaryota</taxon>
        <taxon>Metazoa</taxon>
        <taxon>Ecdysozoa</taxon>
        <taxon>Arthropoda</taxon>
        <taxon>Hexapoda</taxon>
        <taxon>Insecta</taxon>
        <taxon>Pterygota</taxon>
        <taxon>Neoptera</taxon>
        <taxon>Endopterygota</taxon>
        <taxon>Lepidoptera</taxon>
        <taxon>Glossata</taxon>
        <taxon>Ditrysia</taxon>
        <taxon>Tineoidea</taxon>
        <taxon>Psychidae</taxon>
        <taxon>Oiketicinae</taxon>
        <taxon>Eumeta</taxon>
    </lineage>
</organism>
<reference evidence="1 2" key="1">
    <citation type="journal article" date="2019" name="Commun. Biol.">
        <title>The bagworm genome reveals a unique fibroin gene that provides high tensile strength.</title>
        <authorList>
            <person name="Kono N."/>
            <person name="Nakamura H."/>
            <person name="Ohtoshi R."/>
            <person name="Tomita M."/>
            <person name="Numata K."/>
            <person name="Arakawa K."/>
        </authorList>
    </citation>
    <scope>NUCLEOTIDE SEQUENCE [LARGE SCALE GENOMIC DNA]</scope>
</reference>
<evidence type="ECO:0000313" key="2">
    <source>
        <dbReference type="Proteomes" id="UP000299102"/>
    </source>
</evidence>
<dbReference type="EMBL" id="BGZK01001253">
    <property type="protein sequence ID" value="GBP75556.1"/>
    <property type="molecule type" value="Genomic_DNA"/>
</dbReference>
<gene>
    <name evidence="1" type="ORF">EVAR_50241_1</name>
</gene>
<proteinExistence type="predicted"/>
<comment type="caution">
    <text evidence="1">The sequence shown here is derived from an EMBL/GenBank/DDBJ whole genome shotgun (WGS) entry which is preliminary data.</text>
</comment>
<evidence type="ECO:0000313" key="1">
    <source>
        <dbReference type="EMBL" id="GBP75556.1"/>
    </source>
</evidence>
<sequence>MRMTATLRYDLTRNSPDAIVTPQTNLLRAGPRSLVARRPRAAGRPSALLGRKRKRTKNIKLDNSNASCCRCVLSGSTAVSDRSHRYDFNVRDRRLIVSSDAWSERFG</sequence>
<name>A0A4C1YHB6_EUMVA</name>